<keyword evidence="3" id="KW-1185">Reference proteome</keyword>
<proteinExistence type="predicted"/>
<dbReference type="Proteomes" id="UP000785679">
    <property type="component" value="Unassembled WGS sequence"/>
</dbReference>
<evidence type="ECO:0000313" key="3">
    <source>
        <dbReference type="Proteomes" id="UP000785679"/>
    </source>
</evidence>
<protein>
    <submittedName>
        <fullName evidence="2">Uncharacterized protein</fullName>
    </submittedName>
</protein>
<feature type="chain" id="PRO_5035260039" evidence="1">
    <location>
        <begin position="16"/>
        <end position="1036"/>
    </location>
</feature>
<evidence type="ECO:0000313" key="2">
    <source>
        <dbReference type="EMBL" id="TNV87095.1"/>
    </source>
</evidence>
<name>A0A8J8T9X9_HALGN</name>
<comment type="caution">
    <text evidence="2">The sequence shown here is derived from an EMBL/GenBank/DDBJ whole genome shotgun (WGS) entry which is preliminary data.</text>
</comment>
<gene>
    <name evidence="2" type="ORF">FGO68_gene10710</name>
</gene>
<organism evidence="2 3">
    <name type="scientific">Halteria grandinella</name>
    <dbReference type="NCBI Taxonomy" id="5974"/>
    <lineage>
        <taxon>Eukaryota</taxon>
        <taxon>Sar</taxon>
        <taxon>Alveolata</taxon>
        <taxon>Ciliophora</taxon>
        <taxon>Intramacronucleata</taxon>
        <taxon>Spirotrichea</taxon>
        <taxon>Stichotrichia</taxon>
        <taxon>Sporadotrichida</taxon>
        <taxon>Halteriidae</taxon>
        <taxon>Halteria</taxon>
    </lineage>
</organism>
<accession>A0A8J8T9X9</accession>
<feature type="signal peptide" evidence="1">
    <location>
        <begin position="1"/>
        <end position="15"/>
    </location>
</feature>
<dbReference type="AlphaFoldDB" id="A0A8J8T9X9"/>
<evidence type="ECO:0000256" key="1">
    <source>
        <dbReference type="SAM" id="SignalP"/>
    </source>
</evidence>
<keyword evidence="1" id="KW-0732">Signal</keyword>
<reference evidence="2" key="1">
    <citation type="submission" date="2019-06" db="EMBL/GenBank/DDBJ databases">
        <authorList>
            <person name="Zheng W."/>
        </authorList>
    </citation>
    <scope>NUCLEOTIDE SEQUENCE</scope>
    <source>
        <strain evidence="2">QDHG01</strain>
    </source>
</reference>
<dbReference type="EMBL" id="RRYP01000634">
    <property type="protein sequence ID" value="TNV87095.1"/>
    <property type="molecule type" value="Genomic_DNA"/>
</dbReference>
<sequence length="1036" mass="113642">MLLYCFLLLQPLLSSQSPLASHFPKVFGTGLGDTSFSAFDYFEQTSAVQSNYSLAVAGTTTDRGLLGSATTKMKPFFAVYVGNCLGYLWGKYIEDQRSFRDVEFNSDGTSFIALGTGGTVKSLIIVMKLIDASVLYAFEFSSSKTAPYGFPNILLTSSNSVIVQTQNARSGIQLFSLQPDSSTISWALQSETMNAKDKAYGIILESTSSFIYSLSYIQTTTAGPSTVFSIFHADTGASDAYLKIQFGLDPEAVIFSRKKIALKEYVGIVGYAASDNLLGLVMVELYHQQPSTPITELFSSSLTSLTDPIELGAILSVSVGTSAQLAFVIKQVDELSLIVYDHILSQIIFKPLKYEIDFDQSYPLQARIYQGSSSQISYLIFFSHMASEIKTSASNSFSINSILDGQYGTLYYDYFGPLNSQYQTCQVDSATPPPIQDTDTIYPVLSTLSSVFTTKAASDVNLVNYLNNIQIKNLDSSSVTSIAQSCQLTTSTQDSYIFDISGTQVTNKLYYKINCPIYQLISITPFTARQTCGSTRETFGYSIASNSGPGVTLSTTNGQIFIPQNFQQTQFEIEIKGQPSISSIGAIYEKFQLFGSESETLEFATEFDISYEMVVGQKMMIILKTEDFAGGMSLTIQLIDNSPLPSFIQFSQDKGALLIDPTSPSQVGLYYLKLIKRDTCTQQVEKFMDVFVNSHAVSPIRLPQSQGKSEFGSEVFKVNADKISTIRLPNVEATGNVEKYLESEDATSFTDLSNDSRELILNPSSADVRDTPYTIIYTVVDPSMSKESRNTTYTIEVLVQASLNIIKGPVSGSGGTGQIPMIDPDAAIPGNSSKSTIYPIKFKILKVTSKGFVKVVFSCDFQAALPAFFAPLEASYFYFDLFINGDSENAVRLNASVIEKDVSYSIVAFQMEFASYQSSYQMYADNLRVRVVDQITVNPPMGKTSKDAIAVLYAGEESLKEVPQKLTAGRSYGLNWDSIDLGVIRNRGEQDDLSTLHTLKSHSGQHFPVTNANPQLFIDPLSQILSGVCLMIFLSS</sequence>